<keyword evidence="2" id="KW-1185">Reference proteome</keyword>
<gene>
    <name evidence="1" type="ORF">AMECASPLE_038779</name>
</gene>
<name>A0ABV0Y870_9TELE</name>
<reference evidence="1 2" key="1">
    <citation type="submission" date="2021-06" db="EMBL/GenBank/DDBJ databases">
        <authorList>
            <person name="Palmer J.M."/>
        </authorList>
    </citation>
    <scope>NUCLEOTIDE SEQUENCE [LARGE SCALE GENOMIC DNA]</scope>
    <source>
        <strain evidence="1 2">AS_MEX2019</strain>
        <tissue evidence="1">Muscle</tissue>
    </source>
</reference>
<organism evidence="1 2">
    <name type="scientific">Ameca splendens</name>
    <dbReference type="NCBI Taxonomy" id="208324"/>
    <lineage>
        <taxon>Eukaryota</taxon>
        <taxon>Metazoa</taxon>
        <taxon>Chordata</taxon>
        <taxon>Craniata</taxon>
        <taxon>Vertebrata</taxon>
        <taxon>Euteleostomi</taxon>
        <taxon>Actinopterygii</taxon>
        <taxon>Neopterygii</taxon>
        <taxon>Teleostei</taxon>
        <taxon>Neoteleostei</taxon>
        <taxon>Acanthomorphata</taxon>
        <taxon>Ovalentaria</taxon>
        <taxon>Atherinomorphae</taxon>
        <taxon>Cyprinodontiformes</taxon>
        <taxon>Goodeidae</taxon>
        <taxon>Ameca</taxon>
    </lineage>
</organism>
<evidence type="ECO:0000313" key="1">
    <source>
        <dbReference type="EMBL" id="MEQ2289989.1"/>
    </source>
</evidence>
<dbReference type="EMBL" id="JAHRIP010026216">
    <property type="protein sequence ID" value="MEQ2289989.1"/>
    <property type="molecule type" value="Genomic_DNA"/>
</dbReference>
<protein>
    <submittedName>
        <fullName evidence="1">Uncharacterized protein</fullName>
    </submittedName>
</protein>
<dbReference type="Proteomes" id="UP001469553">
    <property type="component" value="Unassembled WGS sequence"/>
</dbReference>
<proteinExistence type="predicted"/>
<comment type="caution">
    <text evidence="1">The sequence shown here is derived from an EMBL/GenBank/DDBJ whole genome shotgun (WGS) entry which is preliminary data.</text>
</comment>
<evidence type="ECO:0000313" key="2">
    <source>
        <dbReference type="Proteomes" id="UP001469553"/>
    </source>
</evidence>
<sequence length="101" mass="11313">MLSAEKWHIRRAARSTLQPAKVADALVQDGPLRASMDPQCLRAKTGFTDTVSALAARDIYTICLHTNNIQQFFFSEIIQGSSLQFHLVCTYICLSLTADFY</sequence>
<accession>A0ABV0Y870</accession>